<reference evidence="9" key="3">
    <citation type="submission" date="2015-06" db="UniProtKB">
        <authorList>
            <consortium name="EnsemblMetazoa"/>
        </authorList>
    </citation>
    <scope>IDENTIFICATION</scope>
</reference>
<dbReference type="AlphaFoldDB" id="N1PB70"/>
<dbReference type="EMBL" id="KB291798">
    <property type="protein sequence ID" value="ELU18841.1"/>
    <property type="molecule type" value="Genomic_DNA"/>
</dbReference>
<dbReference type="SMART" id="SM00462">
    <property type="entry name" value="PTB"/>
    <property type="match status" value="1"/>
</dbReference>
<dbReference type="GO" id="GO:0007254">
    <property type="term" value="P:JNK cascade"/>
    <property type="evidence" value="ECO:0007669"/>
    <property type="project" value="TreeGrafter"/>
</dbReference>
<dbReference type="InterPro" id="IPR047178">
    <property type="entry name" value="JIP1_scaffold"/>
</dbReference>
<dbReference type="Pfam" id="PF14604">
    <property type="entry name" value="SH3_9"/>
    <property type="match status" value="1"/>
</dbReference>
<dbReference type="FunFam" id="2.30.30.40:FF:000032">
    <property type="entry name" value="Putative C-Jun-amino-terminal kinase-interacting protein 2"/>
    <property type="match status" value="1"/>
</dbReference>
<comment type="subcellular location">
    <subcellularLocation>
        <location evidence="1">Cytoplasm</location>
    </subcellularLocation>
</comment>
<dbReference type="STRING" id="283909.N1PB70"/>
<evidence type="ECO:0000313" key="8">
    <source>
        <dbReference type="EMBL" id="ELU18841.1"/>
    </source>
</evidence>
<dbReference type="PROSITE" id="PS01179">
    <property type="entry name" value="PID"/>
    <property type="match status" value="1"/>
</dbReference>
<dbReference type="OrthoDB" id="5965083at2759"/>
<feature type="domain" description="PID" evidence="6">
    <location>
        <begin position="106"/>
        <end position="239"/>
    </location>
</feature>
<dbReference type="PANTHER" id="PTHR47437:SF4">
    <property type="entry name" value="JNK-INTERACTING PROTEIN 1-LIKE PROTEIN"/>
    <property type="match status" value="1"/>
</dbReference>
<dbReference type="OMA" id="SYNEYMA"/>
<dbReference type="EMBL" id="AMQN01000035">
    <property type="status" value="NOT_ANNOTATED_CDS"/>
    <property type="molecule type" value="Genomic_DNA"/>
</dbReference>
<evidence type="ECO:0000259" key="7">
    <source>
        <dbReference type="PROSITE" id="PS50002"/>
    </source>
</evidence>
<evidence type="ECO:0000256" key="2">
    <source>
        <dbReference type="ARBA" id="ARBA00009866"/>
    </source>
</evidence>
<dbReference type="Gene3D" id="2.30.30.40">
    <property type="entry name" value="SH3 Domains"/>
    <property type="match status" value="1"/>
</dbReference>
<evidence type="ECO:0000256" key="3">
    <source>
        <dbReference type="ARBA" id="ARBA00022443"/>
    </source>
</evidence>
<feature type="domain" description="SH3" evidence="7">
    <location>
        <begin position="32"/>
        <end position="93"/>
    </location>
</feature>
<keyword evidence="4" id="KW-0963">Cytoplasm</keyword>
<dbReference type="HOGENOM" id="CLU_1266519_0_0_1"/>
<keyword evidence="10" id="KW-1185">Reference proteome</keyword>
<sequence length="251" mass="28871">MPIITYNTSIHTASTGSPSVSSTFSICPELEDYEATHRACHKFVPRHDDEIFVEIGDPIYVELEAEDLWCEGLNLRTGRRGIFPSAYATDLDLLEEGFDGERPSRFRLRFLGSVEVSYHKGTDVLCQAIHKIVTSRRMTINAAPSPLVLLEINEYGIKMTDKSRKKEREANSSSNDHFFTLKNVSFCGYHPKNDRYFAFITKHPLDMRFACHVFQAEKTTKPIAEAVGEAFRRFYQEYMAFMHPTEDIYME</sequence>
<dbReference type="GO" id="GO:0046328">
    <property type="term" value="P:regulation of JNK cascade"/>
    <property type="evidence" value="ECO:0007669"/>
    <property type="project" value="InterPro"/>
</dbReference>
<proteinExistence type="inferred from homology"/>
<dbReference type="SUPFAM" id="SSF50044">
    <property type="entry name" value="SH3-domain"/>
    <property type="match status" value="1"/>
</dbReference>
<comment type="similarity">
    <text evidence="2">Belongs to the JIP scaffold family.</text>
</comment>
<evidence type="ECO:0000313" key="9">
    <source>
        <dbReference type="EnsemblMetazoa" id="CapteP133258"/>
    </source>
</evidence>
<dbReference type="Gene3D" id="2.30.29.30">
    <property type="entry name" value="Pleckstrin-homology domain (PH domain)/Phosphotyrosine-binding domain (PTB)"/>
    <property type="match status" value="1"/>
</dbReference>
<dbReference type="CDD" id="cd11801">
    <property type="entry name" value="SH3_JIP1_like"/>
    <property type="match status" value="1"/>
</dbReference>
<name>N1PB70_CAPTE</name>
<dbReference type="GO" id="GO:0005078">
    <property type="term" value="F:MAP-kinase scaffold activity"/>
    <property type="evidence" value="ECO:0007669"/>
    <property type="project" value="TreeGrafter"/>
</dbReference>
<evidence type="ECO:0000256" key="4">
    <source>
        <dbReference type="ARBA" id="ARBA00022490"/>
    </source>
</evidence>
<dbReference type="GO" id="GO:0005737">
    <property type="term" value="C:cytoplasm"/>
    <property type="evidence" value="ECO:0007669"/>
    <property type="project" value="UniProtKB-SubCell"/>
</dbReference>
<dbReference type="FunCoup" id="N1PB70">
    <property type="interactions" value="40"/>
</dbReference>
<dbReference type="CDD" id="cd01212">
    <property type="entry name" value="PTB_JIP"/>
    <property type="match status" value="1"/>
</dbReference>
<dbReference type="InterPro" id="IPR006020">
    <property type="entry name" value="PTB/PI_dom"/>
</dbReference>
<keyword evidence="3 5" id="KW-0728">SH3 domain</keyword>
<evidence type="ECO:0000259" key="6">
    <source>
        <dbReference type="PROSITE" id="PS01179"/>
    </source>
</evidence>
<reference evidence="8 10" key="2">
    <citation type="journal article" date="2013" name="Nature">
        <title>Insights into bilaterian evolution from three spiralian genomes.</title>
        <authorList>
            <person name="Simakov O."/>
            <person name="Marletaz F."/>
            <person name="Cho S.J."/>
            <person name="Edsinger-Gonzales E."/>
            <person name="Havlak P."/>
            <person name="Hellsten U."/>
            <person name="Kuo D.H."/>
            <person name="Larsson T."/>
            <person name="Lv J."/>
            <person name="Arendt D."/>
            <person name="Savage R."/>
            <person name="Osoegawa K."/>
            <person name="de Jong P."/>
            <person name="Grimwood J."/>
            <person name="Chapman J.A."/>
            <person name="Shapiro H."/>
            <person name="Aerts A."/>
            <person name="Otillar R.P."/>
            <person name="Terry A.Y."/>
            <person name="Boore J.L."/>
            <person name="Grigoriev I.V."/>
            <person name="Lindberg D.R."/>
            <person name="Seaver E.C."/>
            <person name="Weisblat D.A."/>
            <person name="Putnam N.H."/>
            <person name="Rokhsar D.S."/>
        </authorList>
    </citation>
    <scope>NUCLEOTIDE SEQUENCE</scope>
    <source>
        <strain evidence="8 10">I ESC-2004</strain>
    </source>
</reference>
<evidence type="ECO:0000313" key="10">
    <source>
        <dbReference type="Proteomes" id="UP000014760"/>
    </source>
</evidence>
<accession>N1PB70</accession>
<dbReference type="InterPro" id="IPR011993">
    <property type="entry name" value="PH-like_dom_sf"/>
</dbReference>
<dbReference type="Pfam" id="PF00640">
    <property type="entry name" value="PID"/>
    <property type="match status" value="1"/>
</dbReference>
<dbReference type="SUPFAM" id="SSF50729">
    <property type="entry name" value="PH domain-like"/>
    <property type="match status" value="1"/>
</dbReference>
<dbReference type="PANTHER" id="PTHR47437">
    <property type="entry name" value="JNK-INTERACTING PROTEIN 1-LIKE PROTEIN"/>
    <property type="match status" value="1"/>
</dbReference>
<gene>
    <name evidence="8" type="ORF">CAPTEDRAFT_133258</name>
</gene>
<dbReference type="InterPro" id="IPR001452">
    <property type="entry name" value="SH3_domain"/>
</dbReference>
<dbReference type="PROSITE" id="PS50002">
    <property type="entry name" value="SH3"/>
    <property type="match status" value="1"/>
</dbReference>
<evidence type="ECO:0008006" key="11">
    <source>
        <dbReference type="Google" id="ProtNLM"/>
    </source>
</evidence>
<organism evidence="8">
    <name type="scientific">Capitella teleta</name>
    <name type="common">Polychaete worm</name>
    <dbReference type="NCBI Taxonomy" id="283909"/>
    <lineage>
        <taxon>Eukaryota</taxon>
        <taxon>Metazoa</taxon>
        <taxon>Spiralia</taxon>
        <taxon>Lophotrochozoa</taxon>
        <taxon>Annelida</taxon>
        <taxon>Polychaeta</taxon>
        <taxon>Sedentaria</taxon>
        <taxon>Scolecida</taxon>
        <taxon>Capitellidae</taxon>
        <taxon>Capitella</taxon>
    </lineage>
</organism>
<reference evidence="10" key="1">
    <citation type="submission" date="2012-12" db="EMBL/GenBank/DDBJ databases">
        <authorList>
            <person name="Hellsten U."/>
            <person name="Grimwood J."/>
            <person name="Chapman J.A."/>
            <person name="Shapiro H."/>
            <person name="Aerts A."/>
            <person name="Otillar R.P."/>
            <person name="Terry A.Y."/>
            <person name="Boore J.L."/>
            <person name="Simakov O."/>
            <person name="Marletaz F."/>
            <person name="Cho S.-J."/>
            <person name="Edsinger-Gonzales E."/>
            <person name="Havlak P."/>
            <person name="Kuo D.-H."/>
            <person name="Larsson T."/>
            <person name="Lv J."/>
            <person name="Arendt D."/>
            <person name="Savage R."/>
            <person name="Osoegawa K."/>
            <person name="de Jong P."/>
            <person name="Lindberg D.R."/>
            <person name="Seaver E.C."/>
            <person name="Weisblat D.A."/>
            <person name="Putnam N.H."/>
            <person name="Grigoriev I.V."/>
            <person name="Rokhsar D.S."/>
        </authorList>
    </citation>
    <scope>NUCLEOTIDE SEQUENCE</scope>
    <source>
        <strain evidence="10">I ESC-2004</strain>
    </source>
</reference>
<evidence type="ECO:0000256" key="1">
    <source>
        <dbReference type="ARBA" id="ARBA00004496"/>
    </source>
</evidence>
<dbReference type="InterPro" id="IPR036028">
    <property type="entry name" value="SH3-like_dom_sf"/>
</dbReference>
<dbReference type="SMART" id="SM00326">
    <property type="entry name" value="SH3"/>
    <property type="match status" value="1"/>
</dbReference>
<protein>
    <recommendedName>
        <fullName evidence="11">SH3 domain-containing protein</fullName>
    </recommendedName>
</protein>
<evidence type="ECO:0000256" key="5">
    <source>
        <dbReference type="PROSITE-ProRule" id="PRU00192"/>
    </source>
</evidence>
<dbReference type="EnsemblMetazoa" id="CapteT133258">
    <property type="protein sequence ID" value="CapteP133258"/>
    <property type="gene ID" value="CapteG133258"/>
</dbReference>
<dbReference type="Proteomes" id="UP000014760">
    <property type="component" value="Unassembled WGS sequence"/>
</dbReference>
<dbReference type="GO" id="GO:0008432">
    <property type="term" value="F:JUN kinase binding"/>
    <property type="evidence" value="ECO:0007669"/>
    <property type="project" value="TreeGrafter"/>
</dbReference>